<dbReference type="Proteomes" id="UP000276301">
    <property type="component" value="Unassembled WGS sequence"/>
</dbReference>
<evidence type="ECO:0000256" key="3">
    <source>
        <dbReference type="ARBA" id="ARBA00022801"/>
    </source>
</evidence>
<dbReference type="Gene3D" id="1.10.3210.10">
    <property type="entry name" value="Hypothetical protein af1432"/>
    <property type="match status" value="1"/>
</dbReference>
<dbReference type="PANTHER" id="PTHR35795:SF1">
    <property type="entry name" value="BIS(5'-NUCLEOSYL)-TETRAPHOSPHATASE, SYMMETRICAL"/>
    <property type="match status" value="1"/>
</dbReference>
<keyword evidence="3" id="KW-0378">Hydrolase</keyword>
<dbReference type="EMBL" id="RCHT01000001">
    <property type="protein sequence ID" value="RLL14631.1"/>
    <property type="molecule type" value="Genomic_DNA"/>
</dbReference>
<dbReference type="InterPro" id="IPR051094">
    <property type="entry name" value="Diverse_Catalytic_Enzymes"/>
</dbReference>
<dbReference type="AlphaFoldDB" id="A0A498D4P4"/>
<dbReference type="GO" id="GO:0016787">
    <property type="term" value="F:hydrolase activity"/>
    <property type="evidence" value="ECO:0007669"/>
    <property type="project" value="UniProtKB-KW"/>
</dbReference>
<keyword evidence="1" id="KW-0479">Metal-binding</keyword>
<keyword evidence="6" id="KW-1185">Reference proteome</keyword>
<dbReference type="GO" id="GO:0000166">
    <property type="term" value="F:nucleotide binding"/>
    <property type="evidence" value="ECO:0007669"/>
    <property type="project" value="UniProtKB-KW"/>
</dbReference>
<name>A0A498D4P4_9FIRM</name>
<reference evidence="5 6" key="1">
    <citation type="submission" date="2018-10" db="EMBL/GenBank/DDBJ databases">
        <title>Anaerotruncus faecis sp. nov., isolated from human feces.</title>
        <authorList>
            <person name="Wang Y.-J."/>
        </authorList>
    </citation>
    <scope>NUCLEOTIDE SEQUENCE [LARGE SCALE GENOMIC DNA]</scope>
    <source>
        <strain evidence="5 6">22A2-44</strain>
    </source>
</reference>
<sequence>MEYDLKKLDKLAKKTLSAKRYYHTQCVVQQAQKLARLYGCDEQKAMVAGWMHDICKEMPREEQLQWLTKCGIILDSVQESQPKTWHGMAACGFISEKLGITDPEILHAIRFHTTACGHMTELDEVVYLADLTSVDRVYPDILPMRKLAETALKPAMKEAMRYAVNDLVERSLGISFDTFQAYNVYMAY</sequence>
<gene>
    <name evidence="5" type="ORF">D4A47_01225</name>
</gene>
<accession>A0A498D4P4</accession>
<evidence type="ECO:0000313" key="6">
    <source>
        <dbReference type="Proteomes" id="UP000276301"/>
    </source>
</evidence>
<evidence type="ECO:0000259" key="4">
    <source>
        <dbReference type="Pfam" id="PF01966"/>
    </source>
</evidence>
<comment type="caution">
    <text evidence="5">The sequence shown here is derived from an EMBL/GenBank/DDBJ whole genome shotgun (WGS) entry which is preliminary data.</text>
</comment>
<evidence type="ECO:0000313" key="5">
    <source>
        <dbReference type="EMBL" id="RLL14631.1"/>
    </source>
</evidence>
<dbReference type="InterPro" id="IPR005249">
    <property type="entry name" value="YqeK"/>
</dbReference>
<keyword evidence="2" id="KW-0547">Nucleotide-binding</keyword>
<dbReference type="RefSeq" id="WP_121585709.1">
    <property type="nucleotide sequence ID" value="NZ_RCHT01000001.1"/>
</dbReference>
<organism evidence="5 6">
    <name type="scientific">Anaerotruncus massiliensis</name>
    <name type="common">ex Liu et al. 2021</name>
    <dbReference type="NCBI Taxonomy" id="2321404"/>
    <lineage>
        <taxon>Bacteria</taxon>
        <taxon>Bacillati</taxon>
        <taxon>Bacillota</taxon>
        <taxon>Clostridia</taxon>
        <taxon>Eubacteriales</taxon>
        <taxon>Oscillospiraceae</taxon>
        <taxon>Anaerotruncus</taxon>
    </lineage>
</organism>
<dbReference type="InterPro" id="IPR006674">
    <property type="entry name" value="HD_domain"/>
</dbReference>
<evidence type="ECO:0000256" key="1">
    <source>
        <dbReference type="ARBA" id="ARBA00022723"/>
    </source>
</evidence>
<dbReference type="NCBIfam" id="TIGR00488">
    <property type="entry name" value="bis(5'-nucleosyl)-tetraphosphatase (symmetrical) YqeK"/>
    <property type="match status" value="1"/>
</dbReference>
<dbReference type="PANTHER" id="PTHR35795">
    <property type="entry name" value="SLR1885 PROTEIN"/>
    <property type="match status" value="1"/>
</dbReference>
<feature type="domain" description="HD" evidence="4">
    <location>
        <begin position="20"/>
        <end position="133"/>
    </location>
</feature>
<dbReference type="GO" id="GO:0046872">
    <property type="term" value="F:metal ion binding"/>
    <property type="evidence" value="ECO:0007669"/>
    <property type="project" value="UniProtKB-KW"/>
</dbReference>
<proteinExistence type="predicted"/>
<evidence type="ECO:0000256" key="2">
    <source>
        <dbReference type="ARBA" id="ARBA00022741"/>
    </source>
</evidence>
<dbReference type="Pfam" id="PF01966">
    <property type="entry name" value="HD"/>
    <property type="match status" value="1"/>
</dbReference>
<protein>
    <submittedName>
        <fullName evidence="5">HD domain-containing protein</fullName>
    </submittedName>
</protein>
<dbReference type="SUPFAM" id="SSF109604">
    <property type="entry name" value="HD-domain/PDEase-like"/>
    <property type="match status" value="1"/>
</dbReference>